<keyword evidence="2" id="KW-0808">Transferase</keyword>
<evidence type="ECO:0000256" key="1">
    <source>
        <dbReference type="ARBA" id="ARBA00022603"/>
    </source>
</evidence>
<dbReference type="RefSeq" id="WP_345257049.1">
    <property type="nucleotide sequence ID" value="NZ_BAABGY010000011.1"/>
</dbReference>
<dbReference type="Gene3D" id="3.40.50.150">
    <property type="entry name" value="Vaccinia Virus protein VP39"/>
    <property type="match status" value="1"/>
</dbReference>
<keyword evidence="6" id="KW-1185">Reference proteome</keyword>
<dbReference type="InterPro" id="IPR013217">
    <property type="entry name" value="Methyltransf_12"/>
</dbReference>
<dbReference type="EMBL" id="BAABGY010000011">
    <property type="protein sequence ID" value="GAA4338253.1"/>
    <property type="molecule type" value="Genomic_DNA"/>
</dbReference>
<proteinExistence type="predicted"/>
<organism evidence="5 6">
    <name type="scientific">Flaviaesturariibacter amylovorans</name>
    <dbReference type="NCBI Taxonomy" id="1084520"/>
    <lineage>
        <taxon>Bacteria</taxon>
        <taxon>Pseudomonadati</taxon>
        <taxon>Bacteroidota</taxon>
        <taxon>Chitinophagia</taxon>
        <taxon>Chitinophagales</taxon>
        <taxon>Chitinophagaceae</taxon>
        <taxon>Flaviaestuariibacter</taxon>
    </lineage>
</organism>
<dbReference type="PANTHER" id="PTHR43464">
    <property type="entry name" value="METHYLTRANSFERASE"/>
    <property type="match status" value="1"/>
</dbReference>
<gene>
    <name evidence="5" type="ORF">GCM10023184_34570</name>
</gene>
<dbReference type="PANTHER" id="PTHR43464:SF19">
    <property type="entry name" value="UBIQUINONE BIOSYNTHESIS O-METHYLTRANSFERASE, MITOCHONDRIAL"/>
    <property type="match status" value="1"/>
</dbReference>
<dbReference type="CDD" id="cd02440">
    <property type="entry name" value="AdoMet_MTases"/>
    <property type="match status" value="1"/>
</dbReference>
<dbReference type="SUPFAM" id="SSF53335">
    <property type="entry name" value="S-adenosyl-L-methionine-dependent methyltransferases"/>
    <property type="match status" value="1"/>
</dbReference>
<dbReference type="Proteomes" id="UP001501725">
    <property type="component" value="Unassembled WGS sequence"/>
</dbReference>
<evidence type="ECO:0000256" key="3">
    <source>
        <dbReference type="ARBA" id="ARBA00022691"/>
    </source>
</evidence>
<keyword evidence="1 5" id="KW-0489">Methyltransferase</keyword>
<dbReference type="GO" id="GO:0032259">
    <property type="term" value="P:methylation"/>
    <property type="evidence" value="ECO:0007669"/>
    <property type="project" value="UniProtKB-KW"/>
</dbReference>
<dbReference type="InterPro" id="IPR029063">
    <property type="entry name" value="SAM-dependent_MTases_sf"/>
</dbReference>
<evidence type="ECO:0000313" key="6">
    <source>
        <dbReference type="Proteomes" id="UP001501725"/>
    </source>
</evidence>
<protein>
    <submittedName>
        <fullName evidence="5">Class I SAM-dependent methyltransferase</fullName>
    </submittedName>
</protein>
<name>A0ABP8HEH4_9BACT</name>
<reference evidence="6" key="1">
    <citation type="journal article" date="2019" name="Int. J. Syst. Evol. Microbiol.">
        <title>The Global Catalogue of Microorganisms (GCM) 10K type strain sequencing project: providing services to taxonomists for standard genome sequencing and annotation.</title>
        <authorList>
            <consortium name="The Broad Institute Genomics Platform"/>
            <consortium name="The Broad Institute Genome Sequencing Center for Infectious Disease"/>
            <person name="Wu L."/>
            <person name="Ma J."/>
        </authorList>
    </citation>
    <scope>NUCLEOTIDE SEQUENCE [LARGE SCALE GENOMIC DNA]</scope>
    <source>
        <strain evidence="6">JCM 17919</strain>
    </source>
</reference>
<evidence type="ECO:0000256" key="2">
    <source>
        <dbReference type="ARBA" id="ARBA00022679"/>
    </source>
</evidence>
<evidence type="ECO:0000259" key="4">
    <source>
        <dbReference type="Pfam" id="PF08242"/>
    </source>
</evidence>
<accession>A0ABP8HEH4</accession>
<comment type="caution">
    <text evidence="5">The sequence shown here is derived from an EMBL/GenBank/DDBJ whole genome shotgun (WGS) entry which is preliminary data.</text>
</comment>
<sequence>MKQDTATNPGGAFEPAYLALRAKEGRLYSDAELRMLPEVPSDHPYAAEWELRRLSAGRLCRWLGAQRRPLRVLEVGCGNGWLAHRLAAVPQCVVVGTDINRQELAQAQRVFVRSNLFFTDTGLDRFTPGSFDVVVFAAALHYFPDLGGALQAALALLKPGGAVHVVDTYFYGNREAVAAAARSRAYFASMGCAGMAGYYFHHRRAALAPFRPRLGNRAEMIFGLLRRGARPFPWYTITKAVAP</sequence>
<feature type="domain" description="Methyltransferase type 12" evidence="4">
    <location>
        <begin position="73"/>
        <end position="162"/>
    </location>
</feature>
<dbReference type="GO" id="GO:0008168">
    <property type="term" value="F:methyltransferase activity"/>
    <property type="evidence" value="ECO:0007669"/>
    <property type="project" value="UniProtKB-KW"/>
</dbReference>
<dbReference type="Pfam" id="PF08242">
    <property type="entry name" value="Methyltransf_12"/>
    <property type="match status" value="1"/>
</dbReference>
<evidence type="ECO:0000313" key="5">
    <source>
        <dbReference type="EMBL" id="GAA4338253.1"/>
    </source>
</evidence>
<keyword evidence="3" id="KW-0949">S-adenosyl-L-methionine</keyword>